<comment type="caution">
    <text evidence="1">The sequence shown here is derived from an EMBL/GenBank/DDBJ whole genome shotgun (WGS) entry which is preliminary data.</text>
</comment>
<proteinExistence type="predicted"/>
<evidence type="ECO:0000313" key="2">
    <source>
        <dbReference type="Proteomes" id="UP000838756"/>
    </source>
</evidence>
<sequence length="106" mass="11765">MCRHHTSQYLIDEAECSFKSMDNSKFAAASVGNCELSPHCRRRRFAAAISNKAAVTGERSRQALQRFIAIAARKPLHGCAESEIIKRIVSLRAVARQTLQLSDAFS</sequence>
<name>A0A8S4QVU0_9NEOP</name>
<dbReference type="EMBL" id="CAKXAJ010017979">
    <property type="protein sequence ID" value="CAH2217363.1"/>
    <property type="molecule type" value="Genomic_DNA"/>
</dbReference>
<organism evidence="1 2">
    <name type="scientific">Pararge aegeria aegeria</name>
    <dbReference type="NCBI Taxonomy" id="348720"/>
    <lineage>
        <taxon>Eukaryota</taxon>
        <taxon>Metazoa</taxon>
        <taxon>Ecdysozoa</taxon>
        <taxon>Arthropoda</taxon>
        <taxon>Hexapoda</taxon>
        <taxon>Insecta</taxon>
        <taxon>Pterygota</taxon>
        <taxon>Neoptera</taxon>
        <taxon>Endopterygota</taxon>
        <taxon>Lepidoptera</taxon>
        <taxon>Glossata</taxon>
        <taxon>Ditrysia</taxon>
        <taxon>Papilionoidea</taxon>
        <taxon>Nymphalidae</taxon>
        <taxon>Satyrinae</taxon>
        <taxon>Satyrini</taxon>
        <taxon>Parargina</taxon>
        <taxon>Pararge</taxon>
    </lineage>
</organism>
<accession>A0A8S4QVU0</accession>
<dbReference type="AlphaFoldDB" id="A0A8S4QVU0"/>
<protein>
    <submittedName>
        <fullName evidence="1">Jg20082 protein</fullName>
    </submittedName>
</protein>
<keyword evidence="2" id="KW-1185">Reference proteome</keyword>
<gene>
    <name evidence="1" type="primary">jg20082</name>
    <name evidence="1" type="ORF">PAEG_LOCUS5275</name>
</gene>
<evidence type="ECO:0000313" key="1">
    <source>
        <dbReference type="EMBL" id="CAH2217363.1"/>
    </source>
</evidence>
<dbReference type="Proteomes" id="UP000838756">
    <property type="component" value="Unassembled WGS sequence"/>
</dbReference>
<reference evidence="1" key="1">
    <citation type="submission" date="2022-03" db="EMBL/GenBank/DDBJ databases">
        <authorList>
            <person name="Lindestad O."/>
        </authorList>
    </citation>
    <scope>NUCLEOTIDE SEQUENCE</scope>
</reference>